<proteinExistence type="predicted"/>
<dbReference type="InterPro" id="IPR008279">
    <property type="entry name" value="PEP-util_enz_mobile_dom"/>
</dbReference>
<evidence type="ECO:0000259" key="2">
    <source>
        <dbReference type="Pfam" id="PF00391"/>
    </source>
</evidence>
<feature type="domain" description="PEP-utilising enzyme mobile" evidence="2">
    <location>
        <begin position="772"/>
        <end position="841"/>
    </location>
</feature>
<protein>
    <recommendedName>
        <fullName evidence="6">Phosphoenolpyruvate synthase</fullName>
    </recommendedName>
</protein>
<feature type="region of interest" description="Disordered" evidence="1">
    <location>
        <begin position="395"/>
        <end position="421"/>
    </location>
</feature>
<organism evidence="4 5">
    <name type="scientific">Candidatus Phosphoribacter hodrii</name>
    <dbReference type="NCBI Taxonomy" id="2953743"/>
    <lineage>
        <taxon>Bacteria</taxon>
        <taxon>Bacillati</taxon>
        <taxon>Actinomycetota</taxon>
        <taxon>Actinomycetes</taxon>
        <taxon>Micrococcales</taxon>
        <taxon>Dermatophilaceae</taxon>
        <taxon>Candidatus Phosphoribacter</taxon>
    </lineage>
</organism>
<dbReference type="Proteomes" id="UP000726105">
    <property type="component" value="Unassembled WGS sequence"/>
</dbReference>
<dbReference type="Gene3D" id="3.30.470.20">
    <property type="entry name" value="ATP-grasp fold, B domain"/>
    <property type="match status" value="1"/>
</dbReference>
<dbReference type="Gene3D" id="3.30.1490.20">
    <property type="entry name" value="ATP-grasp fold, A domain"/>
    <property type="match status" value="1"/>
</dbReference>
<comment type="caution">
    <text evidence="4">The sequence shown here is derived from an EMBL/GenBank/DDBJ whole genome shotgun (WGS) entry which is preliminary data.</text>
</comment>
<dbReference type="SUPFAM" id="SSF52009">
    <property type="entry name" value="Phosphohistidine domain"/>
    <property type="match status" value="1"/>
</dbReference>
<evidence type="ECO:0000259" key="3">
    <source>
        <dbReference type="Pfam" id="PF01326"/>
    </source>
</evidence>
<name>A0A935IGV4_9MICO</name>
<dbReference type="Pfam" id="PF01326">
    <property type="entry name" value="PPDK_N"/>
    <property type="match status" value="1"/>
</dbReference>
<dbReference type="SUPFAM" id="SSF56059">
    <property type="entry name" value="Glutathione synthetase ATP-binding domain-like"/>
    <property type="match status" value="1"/>
</dbReference>
<reference evidence="4 5" key="1">
    <citation type="submission" date="2020-10" db="EMBL/GenBank/DDBJ databases">
        <title>Connecting structure to function with the recovery of over 1000 high-quality activated sludge metagenome-assembled genomes encoding full-length rRNA genes using long-read sequencing.</title>
        <authorList>
            <person name="Singleton C.M."/>
            <person name="Petriglieri F."/>
            <person name="Kristensen J.M."/>
            <person name="Kirkegaard R.H."/>
            <person name="Michaelsen T.Y."/>
            <person name="Andersen M.H."/>
            <person name="Karst S.M."/>
            <person name="Dueholm M.S."/>
            <person name="Nielsen P.H."/>
            <person name="Albertsen M."/>
        </authorList>
    </citation>
    <scope>NUCLEOTIDE SEQUENCE [LARGE SCALE GENOMIC DNA]</scope>
    <source>
        <strain evidence="4">Ega_18-Q3-R5-49_MAXAC.001</strain>
    </source>
</reference>
<gene>
    <name evidence="4" type="ORF">IPI13_01200</name>
</gene>
<dbReference type="PANTHER" id="PTHR43615:SF1">
    <property type="entry name" value="PPDK_N DOMAIN-CONTAINING PROTEIN"/>
    <property type="match status" value="1"/>
</dbReference>
<dbReference type="Pfam" id="PF00391">
    <property type="entry name" value="PEP-utilizers"/>
    <property type="match status" value="1"/>
</dbReference>
<evidence type="ECO:0000256" key="1">
    <source>
        <dbReference type="SAM" id="MobiDB-lite"/>
    </source>
</evidence>
<dbReference type="InterPro" id="IPR051549">
    <property type="entry name" value="PEP_Utilizing_Enz"/>
</dbReference>
<dbReference type="EMBL" id="JADJIB010000001">
    <property type="protein sequence ID" value="MBK7271830.1"/>
    <property type="molecule type" value="Genomic_DNA"/>
</dbReference>
<dbReference type="AlphaFoldDB" id="A0A935IGV4"/>
<dbReference type="GO" id="GO:0016301">
    <property type="term" value="F:kinase activity"/>
    <property type="evidence" value="ECO:0007669"/>
    <property type="project" value="InterPro"/>
</dbReference>
<dbReference type="PANTHER" id="PTHR43615">
    <property type="entry name" value="PHOSPHOENOLPYRUVATE SYNTHASE-RELATED"/>
    <property type="match status" value="1"/>
</dbReference>
<dbReference type="GO" id="GO:0005524">
    <property type="term" value="F:ATP binding"/>
    <property type="evidence" value="ECO:0007669"/>
    <property type="project" value="InterPro"/>
</dbReference>
<sequence length="861" mass="90880">MTHVAPLDRFGLADLAIVGGKGAGLGDLIAAGMPVPPGFVITTDAYREVVASNGIQAAILAAHETARVEDPASLKAAAATIAGLFESAVISPALAADIESRYAALGLPGTPAAVAVRSSATAEDLEDASFAGQQETFLNVVGTAALGEAIRRCWASLWSGPAIAYRRREGIDPAEVALAVVVQVLVPADSAGVLFTADPVSGRRDHLVIDATWGLGEALVGGQVTPDHLVIETRTGVVLSEEIADKKVMTVRDDQGVSLVPTPEDLRRAAVLSTEQVSALVEIARAIHAHAGRPTDVEWVSHEGRILVTQARAITSLPPDLLGMEWSRQMLIERYPDPLTPLTWSALSSTFFASMATTLRSLGGELPADVPMIRLIHGRAYVNVTAFQQGMQSLPLRPPVASSDPGDAGDAARGDGNAARNRPNAAMASAALGLVRLVLGTHRDWERRLPGYVERITAGVSTNWEEHSTAHLLATRQASAEALIPMLDNHARAIVAADLTLQLLGGITRRWLADEDQTVVLALLSGLTGNLTVQTNRELWQLAQIDPSSTEFEAGLAGFLERYGHRSPRYEFNHPTWREDPSQVRELIALMAAGSPDPAISETKLRAARELATAQARARLPLAKRMVFDQALSLAQTYFRLRENQQFYLVLGVPMMRAILLELGRRFAAEGLLPAAADVFLLENDEVNALAARLAGAGHNGPAAPADPLRLVEKRRAELDRHRRTSAPVHLGGTPTPVTVGDGGMQGIAASRGTATGRARLVRGPEDFAAVRPGDILVAPATSPAWTPLFGVVAGLVTEFGGLLSHAGVVAREYGLPAVLGVPGVMSRISNGDLLTVEGHLGLVTVVAGQPTEAAGDPAGD</sequence>
<evidence type="ECO:0000313" key="5">
    <source>
        <dbReference type="Proteomes" id="UP000726105"/>
    </source>
</evidence>
<dbReference type="Gene3D" id="3.50.30.10">
    <property type="entry name" value="Phosphohistidine domain"/>
    <property type="match status" value="1"/>
</dbReference>
<evidence type="ECO:0000313" key="4">
    <source>
        <dbReference type="EMBL" id="MBK7271830.1"/>
    </source>
</evidence>
<evidence type="ECO:0008006" key="6">
    <source>
        <dbReference type="Google" id="ProtNLM"/>
    </source>
</evidence>
<dbReference type="InterPro" id="IPR036637">
    <property type="entry name" value="Phosphohistidine_dom_sf"/>
</dbReference>
<feature type="compositionally biased region" description="Low complexity" evidence="1">
    <location>
        <begin position="401"/>
        <end position="421"/>
    </location>
</feature>
<accession>A0A935IGV4</accession>
<dbReference type="InterPro" id="IPR002192">
    <property type="entry name" value="PPDK_AMP/ATP-bd"/>
</dbReference>
<dbReference type="InterPro" id="IPR013815">
    <property type="entry name" value="ATP_grasp_subdomain_1"/>
</dbReference>
<feature type="domain" description="Pyruvate phosphate dikinase AMP/ATP-binding" evidence="3">
    <location>
        <begin position="17"/>
        <end position="317"/>
    </location>
</feature>